<name>A0A833QRM7_9POAL</name>
<proteinExistence type="predicted"/>
<keyword evidence="14" id="KW-1185">Reference proteome</keyword>
<dbReference type="OrthoDB" id="991928at2759"/>
<evidence type="ECO:0000256" key="6">
    <source>
        <dbReference type="ARBA" id="ARBA00022692"/>
    </source>
</evidence>
<comment type="caution">
    <text evidence="13">The sequence shown here is derived from an EMBL/GenBank/DDBJ whole genome shotgun (WGS) entry which is preliminary data.</text>
</comment>
<dbReference type="Proteomes" id="UP000623129">
    <property type="component" value="Unassembled WGS sequence"/>
</dbReference>
<dbReference type="AlphaFoldDB" id="A0A833QRM7"/>
<feature type="transmembrane region" description="Helical" evidence="11">
    <location>
        <begin position="12"/>
        <end position="36"/>
    </location>
</feature>
<dbReference type="EC" id="2.4.1.258" evidence="3"/>
<comment type="catalytic activity">
    <reaction evidence="10">
        <text>an alpha-D-Man-(1-&gt;2)-alpha-D-Man-(1-&gt;2)-alpha-D-Man-(1-&gt;3)-[alpha-D-Man-(1-&gt;6)]-beta-D-Man-(1-&gt;4)-beta-D-GlcNAc-(1-&gt;4)-alpha-D-GlcNAc-diphospho-di-trans,poly-cis-dolichol + a di-trans,poly-cis-dolichyl beta-D-mannosyl phosphate = an alpha-D-Man-(1-&gt;2)-alpha-D-Man-(1-&gt;2)-alpha-D-Man-(1-&gt;3)-[alpha-D-Man-(1-&gt;3)-alpha-D-Man-(1-&gt;6)]-beta-D-Man-(1-&gt;4)-beta-D-GlcNAc-(1-&gt;4)-alpha-D-GlcNAc-diphospho-di-trans,poly-cis-dolichol + a di-trans,poly-cis-dolichyl phosphate + H(+)</text>
        <dbReference type="Rhea" id="RHEA:29527"/>
        <dbReference type="Rhea" id="RHEA-COMP:19498"/>
        <dbReference type="Rhea" id="RHEA-COMP:19501"/>
        <dbReference type="Rhea" id="RHEA-COMP:19516"/>
        <dbReference type="Rhea" id="RHEA-COMP:19517"/>
        <dbReference type="ChEBI" id="CHEBI:15378"/>
        <dbReference type="ChEBI" id="CHEBI:57683"/>
        <dbReference type="ChEBI" id="CHEBI:58211"/>
        <dbReference type="ChEBI" id="CHEBI:132515"/>
        <dbReference type="ChEBI" id="CHEBI:132516"/>
        <dbReference type="EC" id="2.4.1.258"/>
    </reaction>
    <physiologicalReaction direction="left-to-right" evidence="10">
        <dbReference type="Rhea" id="RHEA:29528"/>
    </physiologicalReaction>
</comment>
<dbReference type="Pfam" id="PF00291">
    <property type="entry name" value="PALP"/>
    <property type="match status" value="1"/>
</dbReference>
<evidence type="ECO:0000256" key="2">
    <source>
        <dbReference type="ARBA" id="ARBA00004922"/>
    </source>
</evidence>
<dbReference type="Gene3D" id="3.40.50.1100">
    <property type="match status" value="2"/>
</dbReference>
<dbReference type="InterPro" id="IPR036052">
    <property type="entry name" value="TrpB-like_PALP_sf"/>
</dbReference>
<dbReference type="EMBL" id="SWLB01000022">
    <property type="protein sequence ID" value="KAF3324278.1"/>
    <property type="molecule type" value="Genomic_DNA"/>
</dbReference>
<comment type="pathway">
    <text evidence="2">Protein modification; protein glycosylation.</text>
</comment>
<dbReference type="PANTHER" id="PTHR12646">
    <property type="entry name" value="NOT56 - RELATED"/>
    <property type="match status" value="1"/>
</dbReference>
<reference evidence="13" key="1">
    <citation type="submission" date="2020-01" db="EMBL/GenBank/DDBJ databases">
        <title>Genome sequence of Kobresia littledalei, the first chromosome-level genome in the family Cyperaceae.</title>
        <authorList>
            <person name="Qu G."/>
        </authorList>
    </citation>
    <scope>NUCLEOTIDE SEQUENCE</scope>
    <source>
        <strain evidence="13">C.B.Clarke</strain>
        <tissue evidence="13">Leaf</tissue>
    </source>
</reference>
<comment type="subcellular location">
    <subcellularLocation>
        <location evidence="1">Endoplasmic reticulum membrane</location>
        <topology evidence="1">Multi-pass membrane protein</topology>
    </subcellularLocation>
</comment>
<evidence type="ECO:0000256" key="5">
    <source>
        <dbReference type="ARBA" id="ARBA00022679"/>
    </source>
</evidence>
<dbReference type="InterPro" id="IPR007873">
    <property type="entry name" value="Glycosyltransferase_ALG3"/>
</dbReference>
<protein>
    <recommendedName>
        <fullName evidence="3">dolichyl-P-Man:Man5GlcNAc2-PP-dolichol alpha-1,3-mannosyltransferase</fullName>
        <ecNumber evidence="3">2.4.1.258</ecNumber>
    </recommendedName>
</protein>
<evidence type="ECO:0000256" key="9">
    <source>
        <dbReference type="ARBA" id="ARBA00023136"/>
    </source>
</evidence>
<evidence type="ECO:0000256" key="11">
    <source>
        <dbReference type="SAM" id="Phobius"/>
    </source>
</evidence>
<dbReference type="InterPro" id="IPR001926">
    <property type="entry name" value="TrpB-like_PALP"/>
</dbReference>
<evidence type="ECO:0000256" key="4">
    <source>
        <dbReference type="ARBA" id="ARBA00022676"/>
    </source>
</evidence>
<keyword evidence="5 13" id="KW-0808">Transferase</keyword>
<evidence type="ECO:0000313" key="13">
    <source>
        <dbReference type="EMBL" id="KAF3324278.1"/>
    </source>
</evidence>
<dbReference type="Pfam" id="PF05208">
    <property type="entry name" value="ALG3"/>
    <property type="match status" value="1"/>
</dbReference>
<keyword evidence="4 13" id="KW-0328">Glycosyltransferase</keyword>
<evidence type="ECO:0000256" key="3">
    <source>
        <dbReference type="ARBA" id="ARBA00011964"/>
    </source>
</evidence>
<keyword evidence="9 11" id="KW-0472">Membrane</keyword>
<accession>A0A833QRM7</accession>
<keyword evidence="6 11" id="KW-0812">Transmembrane</keyword>
<evidence type="ECO:0000256" key="10">
    <source>
        <dbReference type="ARBA" id="ARBA00049506"/>
    </source>
</evidence>
<dbReference type="SUPFAM" id="SSF53686">
    <property type="entry name" value="Tryptophan synthase beta subunit-like PLP-dependent enzymes"/>
    <property type="match status" value="1"/>
</dbReference>
<gene>
    <name evidence="13" type="ORF">FCM35_KLT11745</name>
</gene>
<keyword evidence="8 11" id="KW-1133">Transmembrane helix</keyword>
<dbReference type="GO" id="GO:0052925">
    <property type="term" value="F:dol-P-Man:Man(5)GlcNAc(2)-PP-Dol alpha-1,3-mannosyltransferase activity"/>
    <property type="evidence" value="ECO:0007669"/>
    <property type="project" value="UniProtKB-EC"/>
</dbReference>
<evidence type="ECO:0000256" key="8">
    <source>
        <dbReference type="ARBA" id="ARBA00022989"/>
    </source>
</evidence>
<feature type="transmembrane region" description="Helical" evidence="11">
    <location>
        <begin position="56"/>
        <end position="83"/>
    </location>
</feature>
<sequence length="175" mass="20047">MFLVFVDTKIDWDAYMSQILFGVMYIINLALVQFIYLKTDVIPWWAFVLLSLSKRVHSIFVLRLFNDCFAMIFLHASMALLLYQKWNLALLLFSFLGVLKGDSYDEAQAYAKLRGEQEGRTFIPPFDHPDVIAGQGTVGMEIIRQVNSDPIHAILGVISITKEYSSWLYSCVMCA</sequence>
<feature type="domain" description="Tryptophan synthase beta chain-like PALP" evidence="12">
    <location>
        <begin position="101"/>
        <end position="157"/>
    </location>
</feature>
<evidence type="ECO:0000256" key="1">
    <source>
        <dbReference type="ARBA" id="ARBA00004477"/>
    </source>
</evidence>
<organism evidence="13 14">
    <name type="scientific">Carex littledalei</name>
    <dbReference type="NCBI Taxonomy" id="544730"/>
    <lineage>
        <taxon>Eukaryota</taxon>
        <taxon>Viridiplantae</taxon>
        <taxon>Streptophyta</taxon>
        <taxon>Embryophyta</taxon>
        <taxon>Tracheophyta</taxon>
        <taxon>Spermatophyta</taxon>
        <taxon>Magnoliopsida</taxon>
        <taxon>Liliopsida</taxon>
        <taxon>Poales</taxon>
        <taxon>Cyperaceae</taxon>
        <taxon>Cyperoideae</taxon>
        <taxon>Cariceae</taxon>
        <taxon>Carex</taxon>
        <taxon>Carex subgen. Euthyceras</taxon>
    </lineage>
</organism>
<evidence type="ECO:0000256" key="7">
    <source>
        <dbReference type="ARBA" id="ARBA00022824"/>
    </source>
</evidence>
<dbReference type="PANTHER" id="PTHR12646:SF0">
    <property type="entry name" value="DOL-P-MAN:MAN(5)GLCNAC(2)-PP-DOL ALPHA-1,3-MANNOSYLTRANSFERASE"/>
    <property type="match status" value="1"/>
</dbReference>
<evidence type="ECO:0000313" key="14">
    <source>
        <dbReference type="Proteomes" id="UP000623129"/>
    </source>
</evidence>
<evidence type="ECO:0000259" key="12">
    <source>
        <dbReference type="Pfam" id="PF00291"/>
    </source>
</evidence>
<dbReference type="GO" id="GO:0005789">
    <property type="term" value="C:endoplasmic reticulum membrane"/>
    <property type="evidence" value="ECO:0007669"/>
    <property type="project" value="UniProtKB-SubCell"/>
</dbReference>
<keyword evidence="7" id="KW-0256">Endoplasmic reticulum</keyword>